<dbReference type="AlphaFoldDB" id="A0A6J4T3X2"/>
<accession>A0A6J4T3X2</accession>
<proteinExistence type="predicted"/>
<feature type="region of interest" description="Disordered" evidence="1">
    <location>
        <begin position="100"/>
        <end position="174"/>
    </location>
</feature>
<protein>
    <submittedName>
        <fullName evidence="3">Uncharacterized protein</fullName>
    </submittedName>
</protein>
<name>A0A6J4T3X2_9ACTN</name>
<gene>
    <name evidence="3" type="ORF">AVDCRST_MAG53-2749</name>
</gene>
<evidence type="ECO:0000256" key="1">
    <source>
        <dbReference type="SAM" id="MobiDB-lite"/>
    </source>
</evidence>
<feature type="transmembrane region" description="Helical" evidence="2">
    <location>
        <begin position="264"/>
        <end position="289"/>
    </location>
</feature>
<organism evidence="3">
    <name type="scientific">uncultured Solirubrobacteraceae bacterium</name>
    <dbReference type="NCBI Taxonomy" id="1162706"/>
    <lineage>
        <taxon>Bacteria</taxon>
        <taxon>Bacillati</taxon>
        <taxon>Actinomycetota</taxon>
        <taxon>Thermoleophilia</taxon>
        <taxon>Solirubrobacterales</taxon>
        <taxon>Solirubrobacteraceae</taxon>
        <taxon>environmental samples</taxon>
    </lineage>
</organism>
<reference evidence="3" key="1">
    <citation type="submission" date="2020-02" db="EMBL/GenBank/DDBJ databases">
        <authorList>
            <person name="Meier V. D."/>
        </authorList>
    </citation>
    <scope>NUCLEOTIDE SEQUENCE</scope>
    <source>
        <strain evidence="3">AVDCRST_MAG53</strain>
    </source>
</reference>
<evidence type="ECO:0000313" key="3">
    <source>
        <dbReference type="EMBL" id="CAA9513018.1"/>
    </source>
</evidence>
<keyword evidence="2" id="KW-0812">Transmembrane</keyword>
<evidence type="ECO:0000256" key="2">
    <source>
        <dbReference type="SAM" id="Phobius"/>
    </source>
</evidence>
<sequence length="296" mass="31005">MSDATQATSTRHDARAFADAFAAADDAFTFGPDVGESRTLTLDELGDAIALDRPGASPAPRPAAPPAARRAAAPDDDELLTLDELSDALVGPVREDVPDFDFGTSAHERARRRTAARLEASPSARRRMSGPTTTSARLRRPDARQAQDTPVAGRLTTEAHPSPGARAAMGDAAASAAERLADPAGPRRFAPDDTGASRLEAAQALPASLRPSDAFLAGSDARRTVEITGRPGALAAVPRLREVERRQRAPRAAADRFGANPDRIAMWAVLLGILLVLIAFTSGSARAVAMPLLSVL</sequence>
<feature type="region of interest" description="Disordered" evidence="1">
    <location>
        <begin position="51"/>
        <end position="76"/>
    </location>
</feature>
<feature type="compositionally biased region" description="Low complexity" evidence="1">
    <location>
        <begin position="165"/>
        <end position="174"/>
    </location>
</feature>
<dbReference type="EMBL" id="CADCVR010000086">
    <property type="protein sequence ID" value="CAA9513018.1"/>
    <property type="molecule type" value="Genomic_DNA"/>
</dbReference>
<keyword evidence="2" id="KW-0472">Membrane</keyword>
<keyword evidence="2" id="KW-1133">Transmembrane helix</keyword>